<proteinExistence type="predicted"/>
<evidence type="ECO:0000313" key="1">
    <source>
        <dbReference type="EMBL" id="EUJ26546.1"/>
    </source>
</evidence>
<reference evidence="1 2" key="1">
    <citation type="submission" date="2012-12" db="EMBL/GenBank/DDBJ databases">
        <title>Novel taxa of Listeriaceae from agricultural environments in the United States.</title>
        <authorList>
            <person name="den Bakker H.C."/>
            <person name="Allred A."/>
            <person name="Warchocki S."/>
            <person name="Wright E.M."/>
            <person name="Burrell A."/>
            <person name="Nightingale K.K."/>
            <person name="Kephart D."/>
            <person name="Wiedmann M."/>
        </authorList>
    </citation>
    <scope>NUCLEOTIDE SEQUENCE [LARGE SCALE GENOMIC DNA]</scope>
    <source>
        <strain evidence="1 2">FSL F6-1183</strain>
    </source>
</reference>
<dbReference type="EMBL" id="AODG01000016">
    <property type="protein sequence ID" value="EUJ26546.1"/>
    <property type="molecule type" value="Genomic_DNA"/>
</dbReference>
<accession>A0A829R355</accession>
<protein>
    <submittedName>
        <fullName evidence="1">DegT/DnrJ/EryC1/StrS aminotransferase</fullName>
    </submittedName>
</protein>
<dbReference type="SUPFAM" id="SSF53383">
    <property type="entry name" value="PLP-dependent transferases"/>
    <property type="match status" value="1"/>
</dbReference>
<keyword evidence="1" id="KW-0808">Transferase</keyword>
<dbReference type="AlphaFoldDB" id="A0A829R355"/>
<keyword evidence="1" id="KW-0032">Aminotransferase</keyword>
<evidence type="ECO:0000313" key="2">
    <source>
        <dbReference type="Proteomes" id="UP000019251"/>
    </source>
</evidence>
<dbReference type="Pfam" id="PF01041">
    <property type="entry name" value="DegT_DnrJ_EryC1"/>
    <property type="match status" value="1"/>
</dbReference>
<name>A0A829R355_LISGR</name>
<comment type="caution">
    <text evidence="1">The sequence shown here is derived from an EMBL/GenBank/DDBJ whole genome shotgun (WGS) entry which is preliminary data.</text>
</comment>
<organism evidence="1 2">
    <name type="scientific">Listeria grayi FSL F6-1183</name>
    <dbReference type="NCBI Taxonomy" id="1265827"/>
    <lineage>
        <taxon>Bacteria</taxon>
        <taxon>Bacillati</taxon>
        <taxon>Bacillota</taxon>
        <taxon>Bacilli</taxon>
        <taxon>Bacillales</taxon>
        <taxon>Listeriaceae</taxon>
        <taxon>Listeria</taxon>
    </lineage>
</organism>
<dbReference type="Gene3D" id="3.90.1150.10">
    <property type="entry name" value="Aspartate Aminotransferase, domain 1"/>
    <property type="match status" value="1"/>
</dbReference>
<dbReference type="InterPro" id="IPR015424">
    <property type="entry name" value="PyrdxlP-dep_Trfase"/>
</dbReference>
<dbReference type="InterPro" id="IPR000653">
    <property type="entry name" value="DegT/StrS_aminotransferase"/>
</dbReference>
<gene>
    <name evidence="1" type="ORF">LMUR_12924</name>
</gene>
<dbReference type="InterPro" id="IPR015422">
    <property type="entry name" value="PyrdxlP-dep_Trfase_small"/>
</dbReference>
<dbReference type="Proteomes" id="UP000019251">
    <property type="component" value="Unassembled WGS sequence"/>
</dbReference>
<sequence length="106" mass="12209">MPQDEKGTNSNRWLSVILLKHQNPNDLVTFLAKHNVESRRVWKPMHRQPILQGHKYVQSGDASISDELFNKGVCLPSGSNLTVEEQAFVIRLVNEFLNNRSEVRKQ</sequence>
<dbReference type="GO" id="GO:0008483">
    <property type="term" value="F:transaminase activity"/>
    <property type="evidence" value="ECO:0007669"/>
    <property type="project" value="UniProtKB-KW"/>
</dbReference>